<evidence type="ECO:0000313" key="4">
    <source>
        <dbReference type="Proteomes" id="UP000629098"/>
    </source>
</evidence>
<dbReference type="Gene3D" id="1.25.40.620">
    <property type="match status" value="1"/>
</dbReference>
<keyword evidence="1" id="KW-0812">Transmembrane</keyword>
<feature type="transmembrane region" description="Helical" evidence="1">
    <location>
        <begin position="104"/>
        <end position="123"/>
    </location>
</feature>
<feature type="domain" description="GUN4-like" evidence="2">
    <location>
        <begin position="285"/>
        <end position="414"/>
    </location>
</feature>
<dbReference type="Gene3D" id="1.10.10.1770">
    <property type="entry name" value="Gun4-like"/>
    <property type="match status" value="1"/>
</dbReference>
<name>A0A8J6XND0_9CYAN</name>
<dbReference type="PANTHER" id="PTHR34800:SF1">
    <property type="entry name" value="TETRAPYRROLE-BINDING PROTEIN, CHLOROPLASTIC"/>
    <property type="match status" value="1"/>
</dbReference>
<proteinExistence type="predicted"/>
<dbReference type="EMBL" id="JACXAE010000054">
    <property type="protein sequence ID" value="MBD2773572.1"/>
    <property type="molecule type" value="Genomic_DNA"/>
</dbReference>
<sequence length="454" mass="53045">MNSYRLSQFYTFFKLFLYSIMLLWWVAFDRTFNTLISVIIQIALYRFFEILFFSYFRNRRTRKLKKIAAKMGLDFYKTDKNKIIRPILEGLPFFEEIRPRTKNVLNDLLIILEVMVALLFSIGKRTELENILISKKETQGSFYAIFDFNSHRWSSNKSQDSEFSSSGRSISNQSQTIIIFAFEDLHLQKFSIIAKEKSIWRKIFDKLCQIFGHQRTQGEQISQIFNSQINDFYKAEKNLCTAAKGYRLICYRNNIRIKPRKIQSFLSTGFQALELLKAFNSISDRRDFDYTRLRDLLEAGNWKEADRETTAILLKATGEKVEGTNTNIAITLVDDILLNRVLHSVDALWVEYSKGHFGFSVQKRIWLEVGGKVDYKTECLLADRVGWRVQGKWLYYSDLTFSLNAPQGHLPTTELSELPLGWCYMGKRPLFKIPGTIRLARFIALPGCFIASKL</sequence>
<keyword evidence="1" id="KW-0472">Membrane</keyword>
<evidence type="ECO:0000259" key="2">
    <source>
        <dbReference type="Pfam" id="PF05419"/>
    </source>
</evidence>
<dbReference type="CDD" id="cd16383">
    <property type="entry name" value="GUN4"/>
    <property type="match status" value="1"/>
</dbReference>
<comment type="caution">
    <text evidence="3">The sequence shown here is derived from an EMBL/GenBank/DDBJ whole genome shotgun (WGS) entry which is preliminary data.</text>
</comment>
<dbReference type="AlphaFoldDB" id="A0A8J6XND0"/>
<evidence type="ECO:0000313" key="3">
    <source>
        <dbReference type="EMBL" id="MBD2773572.1"/>
    </source>
</evidence>
<reference evidence="3" key="1">
    <citation type="submission" date="2020-09" db="EMBL/GenBank/DDBJ databases">
        <title>Iningainema tapete sp. nov. (Scytonemataceae, Cyanobacteria) from greenhouses in central Florida (USA) produces two types of nodularin with biosynthetic potential for microcystin-LR and anabaenopeptins.</title>
        <authorList>
            <person name="Berthold D.E."/>
            <person name="Lefler F.W."/>
            <person name="Huang I.-S."/>
            <person name="Abdulla H."/>
            <person name="Zimba P.V."/>
            <person name="Laughinghouse H.D. IV."/>
        </authorList>
    </citation>
    <scope>NUCLEOTIDE SEQUENCE</scope>
    <source>
        <strain evidence="3">BLCCT55</strain>
    </source>
</reference>
<dbReference type="SUPFAM" id="SSF140869">
    <property type="entry name" value="GUN4-like"/>
    <property type="match status" value="1"/>
</dbReference>
<organism evidence="3 4">
    <name type="scientific">Iningainema tapete BLCC-T55</name>
    <dbReference type="NCBI Taxonomy" id="2748662"/>
    <lineage>
        <taxon>Bacteria</taxon>
        <taxon>Bacillati</taxon>
        <taxon>Cyanobacteriota</taxon>
        <taxon>Cyanophyceae</taxon>
        <taxon>Nostocales</taxon>
        <taxon>Scytonemataceae</taxon>
        <taxon>Iningainema tapete</taxon>
    </lineage>
</organism>
<protein>
    <submittedName>
        <fullName evidence="3">GUN4 domain-containing protein</fullName>
    </submittedName>
</protein>
<feature type="transmembrane region" description="Helical" evidence="1">
    <location>
        <begin position="12"/>
        <end position="28"/>
    </location>
</feature>
<dbReference type="GO" id="GO:0046906">
    <property type="term" value="F:tetrapyrrole binding"/>
    <property type="evidence" value="ECO:0007669"/>
    <property type="project" value="TreeGrafter"/>
</dbReference>
<dbReference type="InterPro" id="IPR037215">
    <property type="entry name" value="GUN4-like_sf"/>
</dbReference>
<feature type="transmembrane region" description="Helical" evidence="1">
    <location>
        <begin position="34"/>
        <end position="56"/>
    </location>
</feature>
<gene>
    <name evidence="3" type="ORF">ICL16_16190</name>
</gene>
<keyword evidence="4" id="KW-1185">Reference proteome</keyword>
<dbReference type="InterPro" id="IPR008629">
    <property type="entry name" value="GUN4-like"/>
</dbReference>
<evidence type="ECO:0000256" key="1">
    <source>
        <dbReference type="SAM" id="Phobius"/>
    </source>
</evidence>
<accession>A0A8J6XND0</accession>
<keyword evidence="1" id="KW-1133">Transmembrane helix</keyword>
<dbReference type="Pfam" id="PF05419">
    <property type="entry name" value="GUN4"/>
    <property type="match status" value="1"/>
</dbReference>
<dbReference type="RefSeq" id="WP_190829519.1">
    <property type="nucleotide sequence ID" value="NZ_CAWPPI010000054.1"/>
</dbReference>
<dbReference type="PANTHER" id="PTHR34800">
    <property type="entry name" value="TETRAPYRROLE-BINDING PROTEIN, CHLOROPLASTIC"/>
    <property type="match status" value="1"/>
</dbReference>
<dbReference type="Proteomes" id="UP000629098">
    <property type="component" value="Unassembled WGS sequence"/>
</dbReference>